<evidence type="ECO:0008006" key="3">
    <source>
        <dbReference type="Google" id="ProtNLM"/>
    </source>
</evidence>
<accession>A0ABQ7ZIH2</accession>
<evidence type="ECO:0000313" key="2">
    <source>
        <dbReference type="Proteomes" id="UP000824890"/>
    </source>
</evidence>
<protein>
    <recommendedName>
        <fullName evidence="3">NYN domain-containing protein</fullName>
    </recommendedName>
</protein>
<dbReference type="Proteomes" id="UP000824890">
    <property type="component" value="Unassembled WGS sequence"/>
</dbReference>
<dbReference type="EMBL" id="JAGKQM010000015">
    <property type="protein sequence ID" value="KAH0880021.1"/>
    <property type="molecule type" value="Genomic_DNA"/>
</dbReference>
<gene>
    <name evidence="1" type="ORF">HID58_067415</name>
</gene>
<organism evidence="1 2">
    <name type="scientific">Brassica napus</name>
    <name type="common">Rape</name>
    <dbReference type="NCBI Taxonomy" id="3708"/>
    <lineage>
        <taxon>Eukaryota</taxon>
        <taxon>Viridiplantae</taxon>
        <taxon>Streptophyta</taxon>
        <taxon>Embryophyta</taxon>
        <taxon>Tracheophyta</taxon>
        <taxon>Spermatophyta</taxon>
        <taxon>Magnoliopsida</taxon>
        <taxon>eudicotyledons</taxon>
        <taxon>Gunneridae</taxon>
        <taxon>Pentapetalae</taxon>
        <taxon>rosids</taxon>
        <taxon>malvids</taxon>
        <taxon>Brassicales</taxon>
        <taxon>Brassicaceae</taxon>
        <taxon>Brassiceae</taxon>
        <taxon>Brassica</taxon>
    </lineage>
</organism>
<dbReference type="PANTHER" id="PTHR14379">
    <property type="entry name" value="LIMKAIN B LKAP"/>
    <property type="match status" value="1"/>
</dbReference>
<comment type="caution">
    <text evidence="1">The sequence shown here is derived from an EMBL/GenBank/DDBJ whole genome shotgun (WGS) entry which is preliminary data.</text>
</comment>
<sequence>FTCSLSNQTSPVSLLIFFKLLKMADHQYEMAKTIVFWDREECKIPEGLEVGDVLKNIKMALEHIGYRGRVSIMATGDAKDDICSCKILMLKHFLHGGNPITCKFSCAVSFTYLSCKFCLLKCAPFAASKTDVFWDMDDCPIPVGPDPDMIYENITSALKDKGYLGEVSISTYGEIQIEFQSAGVYIHNLFIYITTTLSQNLILHKLLIPYACPKSQGKGFIS</sequence>
<dbReference type="CDD" id="cd10910">
    <property type="entry name" value="PIN_limkain_b1_N_like"/>
    <property type="match status" value="1"/>
</dbReference>
<evidence type="ECO:0000313" key="1">
    <source>
        <dbReference type="EMBL" id="KAH0880021.1"/>
    </source>
</evidence>
<keyword evidence="2" id="KW-1185">Reference proteome</keyword>
<reference evidence="1 2" key="1">
    <citation type="submission" date="2021-05" db="EMBL/GenBank/DDBJ databases">
        <title>Genome Assembly of Synthetic Allotetraploid Brassica napus Reveals Homoeologous Exchanges between Subgenomes.</title>
        <authorList>
            <person name="Davis J.T."/>
        </authorList>
    </citation>
    <scope>NUCLEOTIDE SEQUENCE [LARGE SCALE GENOMIC DNA]</scope>
    <source>
        <strain evidence="2">cv. Da-Ae</strain>
        <tissue evidence="1">Seedling</tissue>
    </source>
</reference>
<feature type="non-terminal residue" evidence="1">
    <location>
        <position position="1"/>
    </location>
</feature>
<proteinExistence type="predicted"/>
<dbReference type="PANTHER" id="PTHR14379:SF3">
    <property type="entry name" value="MEIOSIS REGULATOR AND MRNA STABILITY FACTOR 1"/>
    <property type="match status" value="1"/>
</dbReference>
<name>A0ABQ7ZIH2_BRANA</name>
<dbReference type="InterPro" id="IPR024768">
    <property type="entry name" value="Marf1"/>
</dbReference>